<dbReference type="EMBL" id="BAABFR010000092">
    <property type="protein sequence ID" value="GAA4401846.1"/>
    <property type="molecule type" value="Genomic_DNA"/>
</dbReference>
<reference evidence="4" key="1">
    <citation type="journal article" date="2019" name="Int. J. Syst. Evol. Microbiol.">
        <title>The Global Catalogue of Microorganisms (GCM) 10K type strain sequencing project: providing services to taxonomists for standard genome sequencing and annotation.</title>
        <authorList>
            <consortium name="The Broad Institute Genomics Platform"/>
            <consortium name="The Broad Institute Genome Sequencing Center for Infectious Disease"/>
            <person name="Wu L."/>
            <person name="Ma J."/>
        </authorList>
    </citation>
    <scope>NUCLEOTIDE SEQUENCE [LARGE SCALE GENOMIC DNA]</scope>
    <source>
        <strain evidence="4">JCM 17688</strain>
    </source>
</reference>
<dbReference type="Gene3D" id="3.30.70.1060">
    <property type="entry name" value="Dimeric alpha+beta barrel"/>
    <property type="match status" value="1"/>
</dbReference>
<name>A0ABP8K7W0_9ACTN</name>
<dbReference type="Pfam" id="PF03795">
    <property type="entry name" value="YCII"/>
    <property type="match status" value="1"/>
</dbReference>
<feature type="domain" description="YCII-related" evidence="2">
    <location>
        <begin position="3"/>
        <end position="110"/>
    </location>
</feature>
<dbReference type="InterPro" id="IPR005545">
    <property type="entry name" value="YCII"/>
</dbReference>
<comment type="caution">
    <text evidence="3">The sequence shown here is derived from an EMBL/GenBank/DDBJ whole genome shotgun (WGS) entry which is preliminary data.</text>
</comment>
<dbReference type="SUPFAM" id="SSF54909">
    <property type="entry name" value="Dimeric alpha+beta barrel"/>
    <property type="match status" value="1"/>
</dbReference>
<accession>A0ABP8K7W0</accession>
<dbReference type="InterPro" id="IPR011008">
    <property type="entry name" value="Dimeric_a/b-barrel"/>
</dbReference>
<gene>
    <name evidence="3" type="ORF">GCM10023147_41850</name>
</gene>
<keyword evidence="4" id="KW-1185">Reference proteome</keyword>
<evidence type="ECO:0000256" key="1">
    <source>
        <dbReference type="ARBA" id="ARBA00007689"/>
    </source>
</evidence>
<dbReference type="PANTHER" id="PTHR35174">
    <property type="entry name" value="BLL7171 PROTEIN-RELATED"/>
    <property type="match status" value="1"/>
</dbReference>
<evidence type="ECO:0000313" key="4">
    <source>
        <dbReference type="Proteomes" id="UP001500635"/>
    </source>
</evidence>
<sequence length="116" mass="11903">MTQYLVLIYQDEQQIGDPPPAEMGQAHQSFIAANGAALRGGNALGSSATATTVRPDGAGGFVVTDGPFAETKEQLGGYYLIEATDLDAAIALAKQVPMAEGGVEVRPIWSVPGAVG</sequence>
<protein>
    <submittedName>
        <fullName evidence="3">YciI family protein</fullName>
    </submittedName>
</protein>
<evidence type="ECO:0000313" key="3">
    <source>
        <dbReference type="EMBL" id="GAA4401846.1"/>
    </source>
</evidence>
<organism evidence="3 4">
    <name type="scientific">Tsukamurella soli</name>
    <dbReference type="NCBI Taxonomy" id="644556"/>
    <lineage>
        <taxon>Bacteria</taxon>
        <taxon>Bacillati</taxon>
        <taxon>Actinomycetota</taxon>
        <taxon>Actinomycetes</taxon>
        <taxon>Mycobacteriales</taxon>
        <taxon>Tsukamurellaceae</taxon>
        <taxon>Tsukamurella</taxon>
    </lineage>
</organism>
<dbReference type="Proteomes" id="UP001500635">
    <property type="component" value="Unassembled WGS sequence"/>
</dbReference>
<comment type="similarity">
    <text evidence="1">Belongs to the YciI family.</text>
</comment>
<proteinExistence type="inferred from homology"/>
<evidence type="ECO:0000259" key="2">
    <source>
        <dbReference type="Pfam" id="PF03795"/>
    </source>
</evidence>
<dbReference type="PANTHER" id="PTHR35174:SF3">
    <property type="entry name" value="BLL7171 PROTEIN"/>
    <property type="match status" value="1"/>
</dbReference>